<protein>
    <recommendedName>
        <fullName evidence="3">Prepilin-type N-terminal cleavage/methylation domain-containing protein</fullName>
    </recommendedName>
</protein>
<proteinExistence type="predicted"/>
<accession>E6W6Q4</accession>
<dbReference type="InterPro" id="IPR012902">
    <property type="entry name" value="N_methyl_site"/>
</dbReference>
<keyword evidence="2" id="KW-1185">Reference proteome</keyword>
<name>E6W6Q4_DESIS</name>
<gene>
    <name evidence="1" type="ordered locus">Selin_0298</name>
</gene>
<dbReference type="KEGG" id="din:Selin_0298"/>
<evidence type="ECO:0000313" key="2">
    <source>
        <dbReference type="Proteomes" id="UP000002572"/>
    </source>
</evidence>
<dbReference type="InParanoid" id="E6W6Q4"/>
<evidence type="ECO:0008006" key="3">
    <source>
        <dbReference type="Google" id="ProtNLM"/>
    </source>
</evidence>
<dbReference type="RefSeq" id="WP_013504943.1">
    <property type="nucleotide sequence ID" value="NC_014836.1"/>
</dbReference>
<dbReference type="EMBL" id="CP002432">
    <property type="protein sequence ID" value="ADU65054.1"/>
    <property type="molecule type" value="Genomic_DNA"/>
</dbReference>
<reference evidence="1 2" key="1">
    <citation type="submission" date="2010-12" db="EMBL/GenBank/DDBJ databases">
        <title>Complete sequence of Desulfurispirillum indicum S5.</title>
        <authorList>
            <consortium name="US DOE Joint Genome Institute"/>
            <person name="Lucas S."/>
            <person name="Copeland A."/>
            <person name="Lapidus A."/>
            <person name="Cheng J.-F."/>
            <person name="Goodwin L."/>
            <person name="Pitluck S."/>
            <person name="Chertkov O."/>
            <person name="Held B."/>
            <person name="Detter J.C."/>
            <person name="Han C."/>
            <person name="Tapia R."/>
            <person name="Land M."/>
            <person name="Hauser L."/>
            <person name="Kyrpides N."/>
            <person name="Ivanova N."/>
            <person name="Mikhailova N."/>
            <person name="Haggblom M."/>
            <person name="Rauschenbach I."/>
            <person name="Bini E."/>
            <person name="Woyke T."/>
        </authorList>
    </citation>
    <scope>NUCLEOTIDE SEQUENCE [LARGE SCALE GENOMIC DNA]</scope>
    <source>
        <strain evidence="2">ATCC BAA-1389 / DSM 22839 / S5</strain>
    </source>
</reference>
<sequence length="152" mass="16191">MTRGFTLIEALLGLVLLALTAATAAQFISFFLRSTMALIPQQESTATAAFLADAMHPLATATPDLAHLQEPWSFNTLDQWHGLQVEASHLGIGSSGHQMDVTVQCAQLDESNPIWSASTGGDCSSGWRIIHIHAKHSSAGSNAQLTMLLPTP</sequence>
<evidence type="ECO:0000313" key="1">
    <source>
        <dbReference type="EMBL" id="ADU65054.1"/>
    </source>
</evidence>
<dbReference type="HOGENOM" id="CLU_1719397_0_0_0"/>
<dbReference type="AlphaFoldDB" id="E6W6Q4"/>
<dbReference type="PROSITE" id="PS00409">
    <property type="entry name" value="PROKAR_NTER_METHYL"/>
    <property type="match status" value="1"/>
</dbReference>
<dbReference type="STRING" id="653733.Selin_0298"/>
<dbReference type="Proteomes" id="UP000002572">
    <property type="component" value="Chromosome"/>
</dbReference>
<organism evidence="1 2">
    <name type="scientific">Desulfurispirillum indicum (strain ATCC BAA-1389 / DSM 22839 / S5)</name>
    <dbReference type="NCBI Taxonomy" id="653733"/>
    <lineage>
        <taxon>Bacteria</taxon>
        <taxon>Pseudomonadati</taxon>
        <taxon>Chrysiogenota</taxon>
        <taxon>Chrysiogenia</taxon>
        <taxon>Chrysiogenales</taxon>
        <taxon>Chrysiogenaceae</taxon>
        <taxon>Desulfurispirillum</taxon>
    </lineage>
</organism>